<sequence>MAHSSNNGLYGSAPGHRGQSGLVHVEDSYFNSNNIANVRLGSSAGTSHVRNTTIHVDDSVNGCETNCSSPGAVNARGVWAWDGPVELHDWDVKTGSYGSALATRDGGSIEQNDSRIGSAADTSPPEGVPTSAEEAASASSTSSSDSGGDGSSSSGDSSSSGTLLEFVSADDAADLRYEFTVEGNVRKRTSGTDSGYVAESGDSVTDNGDGTVTVSGDAAKSADLGSVQGGDAADGGDASGEVWNGRDGFRFSGEITQFSLEGSTVVEVQDGS</sequence>
<reference evidence="2 3" key="1">
    <citation type="journal article" date="2019" name="Int. J. Syst. Evol. Microbiol.">
        <title>The Global Catalogue of Microorganisms (GCM) 10K type strain sequencing project: providing services to taxonomists for standard genome sequencing and annotation.</title>
        <authorList>
            <consortium name="The Broad Institute Genomics Platform"/>
            <consortium name="The Broad Institute Genome Sequencing Center for Infectious Disease"/>
            <person name="Wu L."/>
            <person name="Ma J."/>
        </authorList>
    </citation>
    <scope>NUCLEOTIDE SEQUENCE [LARGE SCALE GENOMIC DNA]</scope>
    <source>
        <strain evidence="2 3">DT72</strain>
    </source>
</reference>
<comment type="caution">
    <text evidence="2">The sequence shown here is derived from an EMBL/GenBank/DDBJ whole genome shotgun (WGS) entry which is preliminary data.</text>
</comment>
<evidence type="ECO:0000256" key="1">
    <source>
        <dbReference type="SAM" id="MobiDB-lite"/>
    </source>
</evidence>
<evidence type="ECO:0000313" key="2">
    <source>
        <dbReference type="EMBL" id="MFC7080027.1"/>
    </source>
</evidence>
<dbReference type="RefSeq" id="WP_382209393.1">
    <property type="nucleotide sequence ID" value="NZ_JBHSZH010000005.1"/>
</dbReference>
<feature type="region of interest" description="Disordered" evidence="1">
    <location>
        <begin position="184"/>
        <end position="210"/>
    </location>
</feature>
<accession>A0ABD5WLK2</accession>
<dbReference type="EMBL" id="JBHSZH010000005">
    <property type="protein sequence ID" value="MFC7080027.1"/>
    <property type="molecule type" value="Genomic_DNA"/>
</dbReference>
<feature type="compositionally biased region" description="Low complexity" evidence="1">
    <location>
        <begin position="130"/>
        <end position="161"/>
    </location>
</feature>
<evidence type="ECO:0000313" key="3">
    <source>
        <dbReference type="Proteomes" id="UP001596407"/>
    </source>
</evidence>
<dbReference type="Proteomes" id="UP001596407">
    <property type="component" value="Unassembled WGS sequence"/>
</dbReference>
<dbReference type="AlphaFoldDB" id="A0ABD5WLK2"/>
<feature type="region of interest" description="Disordered" evidence="1">
    <location>
        <begin position="222"/>
        <end position="245"/>
    </location>
</feature>
<protein>
    <recommendedName>
        <fullName evidence="4">Pectate lyase</fullName>
    </recommendedName>
</protein>
<organism evidence="2 3">
    <name type="scientific">Halorussus caseinilyticus</name>
    <dbReference type="NCBI Taxonomy" id="3034025"/>
    <lineage>
        <taxon>Archaea</taxon>
        <taxon>Methanobacteriati</taxon>
        <taxon>Methanobacteriota</taxon>
        <taxon>Stenosarchaea group</taxon>
        <taxon>Halobacteria</taxon>
        <taxon>Halobacteriales</taxon>
        <taxon>Haladaptataceae</taxon>
        <taxon>Halorussus</taxon>
    </lineage>
</organism>
<keyword evidence="3" id="KW-1185">Reference proteome</keyword>
<feature type="region of interest" description="Disordered" evidence="1">
    <location>
        <begin position="100"/>
        <end position="161"/>
    </location>
</feature>
<proteinExistence type="predicted"/>
<gene>
    <name evidence="2" type="ORF">ACFQJ6_07770</name>
</gene>
<evidence type="ECO:0008006" key="4">
    <source>
        <dbReference type="Google" id="ProtNLM"/>
    </source>
</evidence>
<name>A0ABD5WLK2_9EURY</name>